<reference evidence="2" key="1">
    <citation type="submission" date="2021-03" db="EMBL/GenBank/DDBJ databases">
        <title>Antimicrobial resistance genes in bacteria isolated from Japanese honey, and their potential for conferring macrolide and lincosamide resistance in the American foulbrood pathogen Paenibacillus larvae.</title>
        <authorList>
            <person name="Okamoto M."/>
            <person name="Kumagai M."/>
            <person name="Kanamori H."/>
            <person name="Takamatsu D."/>
        </authorList>
    </citation>
    <scope>NUCLEOTIDE SEQUENCE</scope>
    <source>
        <strain evidence="2">J43TS3</strain>
    </source>
</reference>
<keyword evidence="3" id="KW-1185">Reference proteome</keyword>
<accession>A0A920C6E7</accession>
<proteinExistence type="predicted"/>
<name>A0A920C6E7_9BACI</name>
<keyword evidence="1" id="KW-1133">Transmembrane helix</keyword>
<evidence type="ECO:0000256" key="1">
    <source>
        <dbReference type="SAM" id="Phobius"/>
    </source>
</evidence>
<keyword evidence="1" id="KW-0472">Membrane</keyword>
<evidence type="ECO:0000313" key="2">
    <source>
        <dbReference type="EMBL" id="GIO27715.1"/>
    </source>
</evidence>
<sequence>MFEIALIITVVLAFTELIKHLGLSNRYLPVASLVLGLLAGIFYVGGTLKEQIMYGLMIGLSAAGLFDQSKIVTKK</sequence>
<organism evidence="2 3">
    <name type="scientific">Ornithinibacillus bavariensis</name>
    <dbReference type="NCBI Taxonomy" id="545502"/>
    <lineage>
        <taxon>Bacteria</taxon>
        <taxon>Bacillati</taxon>
        <taxon>Bacillota</taxon>
        <taxon>Bacilli</taxon>
        <taxon>Bacillales</taxon>
        <taxon>Bacillaceae</taxon>
        <taxon>Ornithinibacillus</taxon>
    </lineage>
</organism>
<evidence type="ECO:0000313" key="3">
    <source>
        <dbReference type="Proteomes" id="UP000676917"/>
    </source>
</evidence>
<dbReference type="AlphaFoldDB" id="A0A920C6E7"/>
<feature type="transmembrane region" description="Helical" evidence="1">
    <location>
        <begin position="27"/>
        <end position="48"/>
    </location>
</feature>
<protein>
    <submittedName>
        <fullName evidence="2">Holin</fullName>
    </submittedName>
</protein>
<dbReference type="EMBL" id="BORP01000004">
    <property type="protein sequence ID" value="GIO27715.1"/>
    <property type="molecule type" value="Genomic_DNA"/>
</dbReference>
<gene>
    <name evidence="2" type="ORF">J43TS3_23260</name>
</gene>
<keyword evidence="1" id="KW-0812">Transmembrane</keyword>
<dbReference type="Proteomes" id="UP000676917">
    <property type="component" value="Unassembled WGS sequence"/>
</dbReference>
<dbReference type="RefSeq" id="WP_212921180.1">
    <property type="nucleotide sequence ID" value="NZ_BORP01000004.1"/>
</dbReference>
<comment type="caution">
    <text evidence="2">The sequence shown here is derived from an EMBL/GenBank/DDBJ whole genome shotgun (WGS) entry which is preliminary data.</text>
</comment>